<evidence type="ECO:0000313" key="10">
    <source>
        <dbReference type="Proteomes" id="UP000196560"/>
    </source>
</evidence>
<comment type="cofactor">
    <cofactor evidence="1 8">
        <name>FAD</name>
        <dbReference type="ChEBI" id="CHEBI:57692"/>
    </cofactor>
</comment>
<comment type="catalytic activity">
    <reaction evidence="7">
        <text>(6S)-5-methyl-5,6,7,8-tetrahydrofolate + NAD(+) = (6R)-5,10-methylene-5,6,7,8-tetrahydrofolate + NADH + H(+)</text>
        <dbReference type="Rhea" id="RHEA:19821"/>
        <dbReference type="ChEBI" id="CHEBI:15378"/>
        <dbReference type="ChEBI" id="CHEBI:15636"/>
        <dbReference type="ChEBI" id="CHEBI:18608"/>
        <dbReference type="ChEBI" id="CHEBI:57540"/>
        <dbReference type="ChEBI" id="CHEBI:57945"/>
        <dbReference type="EC" id="1.5.1.54"/>
    </reaction>
    <physiologicalReaction direction="right-to-left" evidence="7">
        <dbReference type="Rhea" id="RHEA:19823"/>
    </physiologicalReaction>
</comment>
<keyword evidence="10" id="KW-1185">Reference proteome</keyword>
<dbReference type="Pfam" id="PF02219">
    <property type="entry name" value="MTHFR"/>
    <property type="match status" value="1"/>
</dbReference>
<evidence type="ECO:0000256" key="6">
    <source>
        <dbReference type="ARBA" id="ARBA00023002"/>
    </source>
</evidence>
<evidence type="ECO:0000256" key="3">
    <source>
        <dbReference type="ARBA" id="ARBA00006743"/>
    </source>
</evidence>
<sequence length="291" mass="31208">MHVDDIFTKAHAAGKIPVSFEMFPPKGELTLDKAHDAAKKLSAYGPDFISVTCSAGGGGNFTQTAAIASMLESEFNVSSVAHLTCISLTQEGLKERIAQYKAAGVENVLALRGDRPTKDSPLYGAPSDFSFAAQIIPALIEAGFCVGGAAYPEGHIECESLETSIEHLKLKQDAGASFFVTQLFFDNEYCYRFLDLAEKSGITVPITCGIMPFVSKQQITRMVLMCGASLPSPVIKLLAKYDDDPASLAQAGIDYACRQLQDLKEHGVDGLHVYTMNRPSVASAAMQALGR</sequence>
<evidence type="ECO:0000313" key="9">
    <source>
        <dbReference type="EMBL" id="OUN44159.1"/>
    </source>
</evidence>
<dbReference type="PANTHER" id="PTHR45754">
    <property type="entry name" value="METHYLENETETRAHYDROFOLATE REDUCTASE"/>
    <property type="match status" value="1"/>
</dbReference>
<comment type="pathway">
    <text evidence="2 8">One-carbon metabolism; tetrahydrofolate interconversion.</text>
</comment>
<organism evidence="9 10">
    <name type="scientific">Enorma massiliensis</name>
    <dbReference type="NCBI Taxonomy" id="1472761"/>
    <lineage>
        <taxon>Bacteria</taxon>
        <taxon>Bacillati</taxon>
        <taxon>Actinomycetota</taxon>
        <taxon>Coriobacteriia</taxon>
        <taxon>Coriobacteriales</taxon>
        <taxon>Coriobacteriaceae</taxon>
        <taxon>Enorma</taxon>
    </lineage>
</organism>
<reference evidence="10" key="1">
    <citation type="submission" date="2017-04" db="EMBL/GenBank/DDBJ databases">
        <title>Function of individual gut microbiota members based on whole genome sequencing of pure cultures obtained from chicken caecum.</title>
        <authorList>
            <person name="Medvecky M."/>
            <person name="Cejkova D."/>
            <person name="Polansky O."/>
            <person name="Karasova D."/>
            <person name="Kubasova T."/>
            <person name="Cizek A."/>
            <person name="Rychlik I."/>
        </authorList>
    </citation>
    <scope>NUCLEOTIDE SEQUENCE [LARGE SCALE GENOMIC DNA]</scope>
    <source>
        <strain evidence="10">An70</strain>
    </source>
</reference>
<dbReference type="InterPro" id="IPR003171">
    <property type="entry name" value="Mehydrof_redctse-like"/>
</dbReference>
<dbReference type="PANTHER" id="PTHR45754:SF3">
    <property type="entry name" value="METHYLENETETRAHYDROFOLATE REDUCTASE (NADPH)"/>
    <property type="match status" value="1"/>
</dbReference>
<comment type="caution">
    <text evidence="9">The sequence shown here is derived from an EMBL/GenBank/DDBJ whole genome shotgun (WGS) entry which is preliminary data.</text>
</comment>
<dbReference type="GO" id="GO:0035999">
    <property type="term" value="P:tetrahydrofolate interconversion"/>
    <property type="evidence" value="ECO:0007669"/>
    <property type="project" value="UniProtKB-UniPathway"/>
</dbReference>
<gene>
    <name evidence="9" type="ORF">B5G21_02540</name>
</gene>
<name>A0A1Y3UCQ3_9ACTN</name>
<protein>
    <recommendedName>
        <fullName evidence="8">Methylenetetrahydrofolate reductase</fullName>
    </recommendedName>
</protein>
<dbReference type="RefSeq" id="WP_087185896.1">
    <property type="nucleotide sequence ID" value="NZ_NFHO01000002.1"/>
</dbReference>
<dbReference type="SUPFAM" id="SSF51730">
    <property type="entry name" value="FAD-linked oxidoreductase"/>
    <property type="match status" value="1"/>
</dbReference>
<evidence type="ECO:0000256" key="5">
    <source>
        <dbReference type="ARBA" id="ARBA00022827"/>
    </source>
</evidence>
<dbReference type="eggNOG" id="COG0685">
    <property type="taxonomic scope" value="Bacteria"/>
</dbReference>
<evidence type="ECO:0000256" key="1">
    <source>
        <dbReference type="ARBA" id="ARBA00001974"/>
    </source>
</evidence>
<keyword evidence="5 8" id="KW-0274">FAD</keyword>
<dbReference type="GO" id="GO:0009086">
    <property type="term" value="P:methionine biosynthetic process"/>
    <property type="evidence" value="ECO:0007669"/>
    <property type="project" value="TreeGrafter"/>
</dbReference>
<keyword evidence="4 8" id="KW-0285">Flavoprotein</keyword>
<dbReference type="InterPro" id="IPR029041">
    <property type="entry name" value="FAD-linked_oxidoreductase-like"/>
</dbReference>
<keyword evidence="6 8" id="KW-0560">Oxidoreductase</keyword>
<proteinExistence type="inferred from homology"/>
<evidence type="ECO:0000256" key="8">
    <source>
        <dbReference type="RuleBase" id="RU003862"/>
    </source>
</evidence>
<evidence type="ECO:0000256" key="7">
    <source>
        <dbReference type="ARBA" id="ARBA00048628"/>
    </source>
</evidence>
<dbReference type="UniPathway" id="UPA00193"/>
<evidence type="ECO:0000256" key="2">
    <source>
        <dbReference type="ARBA" id="ARBA00004777"/>
    </source>
</evidence>
<dbReference type="STRING" id="1118060.GCA_000311845_01625"/>
<dbReference type="Gene3D" id="3.20.20.220">
    <property type="match status" value="1"/>
</dbReference>
<dbReference type="GO" id="GO:0071949">
    <property type="term" value="F:FAD binding"/>
    <property type="evidence" value="ECO:0007669"/>
    <property type="project" value="TreeGrafter"/>
</dbReference>
<dbReference type="Proteomes" id="UP000196560">
    <property type="component" value="Unassembled WGS sequence"/>
</dbReference>
<dbReference type="GO" id="GO:0005829">
    <property type="term" value="C:cytosol"/>
    <property type="evidence" value="ECO:0007669"/>
    <property type="project" value="TreeGrafter"/>
</dbReference>
<dbReference type="EMBL" id="NFHO01000002">
    <property type="protein sequence ID" value="OUN44159.1"/>
    <property type="molecule type" value="Genomic_DNA"/>
</dbReference>
<comment type="similarity">
    <text evidence="3 8">Belongs to the methylenetetrahydrofolate reductase family.</text>
</comment>
<evidence type="ECO:0000256" key="4">
    <source>
        <dbReference type="ARBA" id="ARBA00022630"/>
    </source>
</evidence>
<dbReference type="AlphaFoldDB" id="A0A1Y3UCQ3"/>
<accession>A0A1Y3UCQ3</accession>
<dbReference type="CDD" id="cd00537">
    <property type="entry name" value="MTHFR"/>
    <property type="match status" value="1"/>
</dbReference>
<dbReference type="GO" id="GO:0106312">
    <property type="term" value="F:methylenetetrahydrofolate reductase (NADH) activity"/>
    <property type="evidence" value="ECO:0007669"/>
    <property type="project" value="UniProtKB-EC"/>
</dbReference>